<evidence type="ECO:0000313" key="2">
    <source>
        <dbReference type="EMBL" id="OQD68832.1"/>
    </source>
</evidence>
<feature type="compositionally biased region" description="Low complexity" evidence="1">
    <location>
        <begin position="31"/>
        <end position="44"/>
    </location>
</feature>
<dbReference type="PANTHER" id="PTHR40630">
    <property type="entry name" value="POSSIBLE DNA-BINDING PROTEIN"/>
    <property type="match status" value="1"/>
</dbReference>
<proteinExistence type="predicted"/>
<keyword evidence="3" id="KW-1185">Reference proteome</keyword>
<name>A0A1V6NWD1_PENDC</name>
<feature type="region of interest" description="Disordered" evidence="1">
    <location>
        <begin position="27"/>
        <end position="75"/>
    </location>
</feature>
<protein>
    <recommendedName>
        <fullName evidence="4">DNA-binding protein</fullName>
    </recommendedName>
</protein>
<dbReference type="Proteomes" id="UP000191522">
    <property type="component" value="Unassembled WGS sequence"/>
</dbReference>
<dbReference type="OrthoDB" id="2131339at2759"/>
<dbReference type="OMA" id="RWRYSLM"/>
<evidence type="ECO:0008006" key="4">
    <source>
        <dbReference type="Google" id="ProtNLM"/>
    </source>
</evidence>
<organism evidence="2 3">
    <name type="scientific">Penicillium decumbens</name>
    <dbReference type="NCBI Taxonomy" id="69771"/>
    <lineage>
        <taxon>Eukaryota</taxon>
        <taxon>Fungi</taxon>
        <taxon>Dikarya</taxon>
        <taxon>Ascomycota</taxon>
        <taxon>Pezizomycotina</taxon>
        <taxon>Eurotiomycetes</taxon>
        <taxon>Eurotiomycetidae</taxon>
        <taxon>Eurotiales</taxon>
        <taxon>Aspergillaceae</taxon>
        <taxon>Penicillium</taxon>
    </lineage>
</organism>
<dbReference type="InterPro" id="IPR021487">
    <property type="entry name" value="DUF3140"/>
</dbReference>
<evidence type="ECO:0000256" key="1">
    <source>
        <dbReference type="SAM" id="MobiDB-lite"/>
    </source>
</evidence>
<feature type="region of interest" description="Disordered" evidence="1">
    <location>
        <begin position="90"/>
        <end position="121"/>
    </location>
</feature>
<dbReference type="Pfam" id="PF11338">
    <property type="entry name" value="DUF3140"/>
    <property type="match status" value="1"/>
</dbReference>
<dbReference type="AlphaFoldDB" id="A0A1V6NWD1"/>
<gene>
    <name evidence="2" type="ORF">PENDEC_c030G06539</name>
</gene>
<feature type="compositionally biased region" description="Basic and acidic residues" evidence="1">
    <location>
        <begin position="90"/>
        <end position="100"/>
    </location>
</feature>
<sequence>MVKDSKTVINEFNELVNMTAAELRDWLNQEQSQSSGWASQSGSGETIGHESGRKIMQILDHNPSKNPSDYTDSDIDHMRHVVSYCKRHLAQEEHAKRDPSSKSYRSLKNWGHDALKPSPDD</sequence>
<accession>A0A1V6NWD1</accession>
<feature type="compositionally biased region" description="Basic and acidic residues" evidence="1">
    <location>
        <begin position="110"/>
        <end position="121"/>
    </location>
</feature>
<dbReference type="STRING" id="69771.A0A1V6NWD1"/>
<dbReference type="PANTHER" id="PTHR40630:SF1">
    <property type="entry name" value="DNA-BINDING PROTEIN"/>
    <property type="match status" value="1"/>
</dbReference>
<reference evidence="3" key="1">
    <citation type="journal article" date="2017" name="Nat. Microbiol.">
        <title>Global analysis of biosynthetic gene clusters reveals vast potential of secondary metabolite production in Penicillium species.</title>
        <authorList>
            <person name="Nielsen J.C."/>
            <person name="Grijseels S."/>
            <person name="Prigent S."/>
            <person name="Ji B."/>
            <person name="Dainat J."/>
            <person name="Nielsen K.F."/>
            <person name="Frisvad J.C."/>
            <person name="Workman M."/>
            <person name="Nielsen J."/>
        </authorList>
    </citation>
    <scope>NUCLEOTIDE SEQUENCE [LARGE SCALE GENOMIC DNA]</scope>
    <source>
        <strain evidence="3">IBT 11843</strain>
    </source>
</reference>
<evidence type="ECO:0000313" key="3">
    <source>
        <dbReference type="Proteomes" id="UP000191522"/>
    </source>
</evidence>
<comment type="caution">
    <text evidence="2">The sequence shown here is derived from an EMBL/GenBank/DDBJ whole genome shotgun (WGS) entry which is preliminary data.</text>
</comment>
<dbReference type="EMBL" id="MDYL01000030">
    <property type="protein sequence ID" value="OQD68832.1"/>
    <property type="molecule type" value="Genomic_DNA"/>
</dbReference>